<sequence>MRAHHQRRGRATPWPASTTGTYTVSQTRFDATRELLQKLVDGQAHGVAMSLSHDGAWHHLFITPGAAVTLIE</sequence>
<feature type="compositionally biased region" description="Basic residues" evidence="1">
    <location>
        <begin position="1"/>
        <end position="10"/>
    </location>
</feature>
<organism evidence="2 3">
    <name type="scientific">Rhodococcus opacus RKJ300 = JCM 13270</name>
    <dbReference type="NCBI Taxonomy" id="1165867"/>
    <lineage>
        <taxon>Bacteria</taxon>
        <taxon>Bacillati</taxon>
        <taxon>Actinomycetota</taxon>
        <taxon>Actinomycetes</taxon>
        <taxon>Mycobacteriales</taxon>
        <taxon>Nocardiaceae</taxon>
        <taxon>Rhodococcus</taxon>
    </lineage>
</organism>
<accession>I0WYV1</accession>
<evidence type="ECO:0000256" key="1">
    <source>
        <dbReference type="SAM" id="MobiDB-lite"/>
    </source>
</evidence>
<evidence type="ECO:0000313" key="3">
    <source>
        <dbReference type="Proteomes" id="UP000006447"/>
    </source>
</evidence>
<proteinExistence type="predicted"/>
<reference evidence="2 3" key="1">
    <citation type="journal article" date="2012" name="J. Bacteriol.">
        <title>Draft genome sequence of the nitrophenol-degrading actinomycete Rhodococcus imtechensis RKJ300.</title>
        <authorList>
            <person name="Vikram S."/>
            <person name="Kumar S."/>
            <person name="Subramanian S."/>
            <person name="Raghava G.P."/>
        </authorList>
    </citation>
    <scope>NUCLEOTIDE SEQUENCE [LARGE SCALE GENOMIC DNA]</scope>
    <source>
        <strain evidence="2 3">RKJ300</strain>
    </source>
</reference>
<dbReference type="PATRIC" id="fig|1165867.3.peg.476"/>
<name>I0WYV1_RHOOP</name>
<dbReference type="RefSeq" id="WP_007295850.1">
    <property type="nucleotide sequence ID" value="NZ_AJJH01000014.1"/>
</dbReference>
<gene>
    <name evidence="2" type="ORF">W59_02381</name>
</gene>
<dbReference type="EMBL" id="AJJH01000014">
    <property type="protein sequence ID" value="EID81567.1"/>
    <property type="molecule type" value="Genomic_DNA"/>
</dbReference>
<dbReference type="Proteomes" id="UP000006447">
    <property type="component" value="Unassembled WGS sequence"/>
</dbReference>
<comment type="caution">
    <text evidence="2">The sequence shown here is derived from an EMBL/GenBank/DDBJ whole genome shotgun (WGS) entry which is preliminary data.</text>
</comment>
<dbReference type="AlphaFoldDB" id="I0WYV1"/>
<evidence type="ECO:0000313" key="2">
    <source>
        <dbReference type="EMBL" id="EID81567.1"/>
    </source>
</evidence>
<feature type="region of interest" description="Disordered" evidence="1">
    <location>
        <begin position="1"/>
        <end position="20"/>
    </location>
</feature>
<protein>
    <submittedName>
        <fullName evidence="2">Uncharacterized protein</fullName>
    </submittedName>
</protein>